<name>D8QB78_SCHCM</name>
<feature type="coiled-coil region" evidence="1">
    <location>
        <begin position="53"/>
        <end position="80"/>
    </location>
</feature>
<dbReference type="Proteomes" id="UP000007431">
    <property type="component" value="Unassembled WGS sequence"/>
</dbReference>
<accession>D8QB78</accession>
<dbReference type="AlphaFoldDB" id="D8QB78"/>
<protein>
    <submittedName>
        <fullName evidence="2">Expressed protein</fullName>
    </submittedName>
</protein>
<feature type="non-terminal residue" evidence="2">
    <location>
        <position position="132"/>
    </location>
</feature>
<reference evidence="2 3" key="1">
    <citation type="journal article" date="2010" name="Nat. Biotechnol.">
        <title>Genome sequence of the model mushroom Schizophyllum commune.</title>
        <authorList>
            <person name="Ohm R.A."/>
            <person name="de Jong J.F."/>
            <person name="Lugones L.G."/>
            <person name="Aerts A."/>
            <person name="Kothe E."/>
            <person name="Stajich J.E."/>
            <person name="de Vries R.P."/>
            <person name="Record E."/>
            <person name="Levasseur A."/>
            <person name="Baker S.E."/>
            <person name="Bartholomew K.A."/>
            <person name="Coutinho P.M."/>
            <person name="Erdmann S."/>
            <person name="Fowler T.J."/>
            <person name="Gathman A.C."/>
            <person name="Lombard V."/>
            <person name="Henrissat B."/>
            <person name="Knabe N."/>
            <person name="Kuees U."/>
            <person name="Lilly W.W."/>
            <person name="Lindquist E."/>
            <person name="Lucas S."/>
            <person name="Magnuson J.K."/>
            <person name="Piumi F."/>
            <person name="Raudaskoski M."/>
            <person name="Salamov A."/>
            <person name="Schmutz J."/>
            <person name="Schwarze F.W.M.R."/>
            <person name="vanKuyk P.A."/>
            <person name="Horton J.S."/>
            <person name="Grigoriev I.V."/>
            <person name="Woesten H.A.B."/>
        </authorList>
    </citation>
    <scope>NUCLEOTIDE SEQUENCE [LARGE SCALE GENOMIC DNA]</scope>
    <source>
        <strain evidence="3">H4-8 / FGSC 9210</strain>
    </source>
</reference>
<dbReference type="HOGENOM" id="CLU_1922188_0_0_1"/>
<sequence>MHILQDYPYALSLCPKCPHSFVTMLGSPELELRLDDGYVPFEPTEIAALSASLSQVQDSIDRCDEEISRVENTLRRLRGVKTSLQSTSDRIRSLLSPVRRMPPEILAEIAAYTLPPGWFQDRVGKHVWTFLQ</sequence>
<keyword evidence="1" id="KW-0175">Coiled coil</keyword>
<evidence type="ECO:0000313" key="3">
    <source>
        <dbReference type="Proteomes" id="UP000007431"/>
    </source>
</evidence>
<dbReference type="OrthoDB" id="3365698at2759"/>
<evidence type="ECO:0000313" key="2">
    <source>
        <dbReference type="EMBL" id="EFI94302.1"/>
    </source>
</evidence>
<dbReference type="EMBL" id="GL377309">
    <property type="protein sequence ID" value="EFI94302.1"/>
    <property type="molecule type" value="Genomic_DNA"/>
</dbReference>
<gene>
    <name evidence="2" type="ORF">SCHCODRAFT_257886</name>
</gene>
<dbReference type="GeneID" id="9594365"/>
<dbReference type="KEGG" id="scm:SCHCO_02633445"/>
<keyword evidence="3" id="KW-1185">Reference proteome</keyword>
<dbReference type="InParanoid" id="D8QB78"/>
<proteinExistence type="predicted"/>
<evidence type="ECO:0000256" key="1">
    <source>
        <dbReference type="SAM" id="Coils"/>
    </source>
</evidence>
<organism evidence="3">
    <name type="scientific">Schizophyllum commune (strain H4-8 / FGSC 9210)</name>
    <name type="common">Split gill fungus</name>
    <dbReference type="NCBI Taxonomy" id="578458"/>
    <lineage>
        <taxon>Eukaryota</taxon>
        <taxon>Fungi</taxon>
        <taxon>Dikarya</taxon>
        <taxon>Basidiomycota</taxon>
        <taxon>Agaricomycotina</taxon>
        <taxon>Agaricomycetes</taxon>
        <taxon>Agaricomycetidae</taxon>
        <taxon>Agaricales</taxon>
        <taxon>Schizophyllaceae</taxon>
        <taxon>Schizophyllum</taxon>
    </lineage>
</organism>
<dbReference type="VEuPathDB" id="FungiDB:SCHCODRAFT_02633445"/>